<dbReference type="EMBL" id="LCQK01000005">
    <property type="protein sequence ID" value="KKW14694.1"/>
    <property type="molecule type" value="Genomic_DNA"/>
</dbReference>
<gene>
    <name evidence="2" type="ORF">UY55_C0005G0042</name>
</gene>
<dbReference type="CDD" id="cd00090">
    <property type="entry name" value="HTH_ARSR"/>
    <property type="match status" value="1"/>
</dbReference>
<dbReference type="InterPro" id="IPR036390">
    <property type="entry name" value="WH_DNA-bd_sf"/>
</dbReference>
<comment type="caution">
    <text evidence="2">The sequence shown here is derived from an EMBL/GenBank/DDBJ whole genome shotgun (WGS) entry which is preliminary data.</text>
</comment>
<dbReference type="InterPro" id="IPR036388">
    <property type="entry name" value="WH-like_DNA-bd_sf"/>
</dbReference>
<sequence length="273" mass="30639">MSLSYADFDELQDKREQIIEALKNGAMRVSAVGEQVGLKKATLDYHILKLIGCGLIEEKYEGKAAYIGLTAKCREMLRKEPENVKRILQENGRKRKVRPELKIAALSVMFVLILGVGLFFGGRSAQPITQIGPVRFPVLLQFMMTNDFVVPLTNDSLSIGFRTYYPSLGSEIARRQLVILNATVNDTLQYTSVKVYAWTANSTYVIGQLDWNPFIMVRQCPTCSPIPSDPFKLTPYSNGVFVVLDRPLQNGEWISVIMFNGNTAIGEWNGVVY</sequence>
<keyword evidence="1" id="KW-0812">Transmembrane</keyword>
<evidence type="ECO:0000256" key="1">
    <source>
        <dbReference type="SAM" id="Phobius"/>
    </source>
</evidence>
<dbReference type="SUPFAM" id="SSF46785">
    <property type="entry name" value="Winged helix' DNA-binding domain"/>
    <property type="match status" value="1"/>
</dbReference>
<keyword evidence="1" id="KW-0472">Membrane</keyword>
<reference evidence="2 3" key="1">
    <citation type="journal article" date="2015" name="Nature">
        <title>rRNA introns, odd ribosomes, and small enigmatic genomes across a large radiation of phyla.</title>
        <authorList>
            <person name="Brown C.T."/>
            <person name="Hug L.A."/>
            <person name="Thomas B.C."/>
            <person name="Sharon I."/>
            <person name="Castelle C.J."/>
            <person name="Singh A."/>
            <person name="Wilkins M.J."/>
            <person name="Williams K.H."/>
            <person name="Banfield J.F."/>
        </authorList>
    </citation>
    <scope>NUCLEOTIDE SEQUENCE [LARGE SCALE GENOMIC DNA]</scope>
</reference>
<organism evidence="2 3">
    <name type="scientific">Candidatus Jorgensenbacteria bacterium GW2011_GWB1_50_10</name>
    <dbReference type="NCBI Taxonomy" id="1618665"/>
    <lineage>
        <taxon>Bacteria</taxon>
        <taxon>Candidatus Joergenseniibacteriota</taxon>
    </lineage>
</organism>
<dbReference type="InterPro" id="IPR011991">
    <property type="entry name" value="ArsR-like_HTH"/>
</dbReference>
<dbReference type="STRING" id="1618665.UY55_C0005G0042"/>
<accession>A0A0G1Z6Z8</accession>
<name>A0A0G1Z6Z8_9BACT</name>
<proteinExistence type="predicted"/>
<dbReference type="AlphaFoldDB" id="A0A0G1Z6Z8"/>
<protein>
    <submittedName>
        <fullName evidence="2">Uncharacterized protein</fullName>
    </submittedName>
</protein>
<dbReference type="Gene3D" id="1.10.10.10">
    <property type="entry name" value="Winged helix-like DNA-binding domain superfamily/Winged helix DNA-binding domain"/>
    <property type="match status" value="1"/>
</dbReference>
<dbReference type="Proteomes" id="UP000034224">
    <property type="component" value="Unassembled WGS sequence"/>
</dbReference>
<feature type="transmembrane region" description="Helical" evidence="1">
    <location>
        <begin position="103"/>
        <end position="121"/>
    </location>
</feature>
<evidence type="ECO:0000313" key="2">
    <source>
        <dbReference type="EMBL" id="KKW14694.1"/>
    </source>
</evidence>
<evidence type="ECO:0000313" key="3">
    <source>
        <dbReference type="Proteomes" id="UP000034224"/>
    </source>
</evidence>
<keyword evidence="1" id="KW-1133">Transmembrane helix</keyword>